<protein>
    <submittedName>
        <fullName evidence="1">Uncharacterized protein</fullName>
    </submittedName>
</protein>
<organism evidence="1 2">
    <name type="scientific">Arctium lappa</name>
    <name type="common">Greater burdock</name>
    <name type="synonym">Lappa major</name>
    <dbReference type="NCBI Taxonomy" id="4217"/>
    <lineage>
        <taxon>Eukaryota</taxon>
        <taxon>Viridiplantae</taxon>
        <taxon>Streptophyta</taxon>
        <taxon>Embryophyta</taxon>
        <taxon>Tracheophyta</taxon>
        <taxon>Spermatophyta</taxon>
        <taxon>Magnoliopsida</taxon>
        <taxon>eudicotyledons</taxon>
        <taxon>Gunneridae</taxon>
        <taxon>Pentapetalae</taxon>
        <taxon>asterids</taxon>
        <taxon>campanulids</taxon>
        <taxon>Asterales</taxon>
        <taxon>Asteraceae</taxon>
        <taxon>Carduoideae</taxon>
        <taxon>Cardueae</taxon>
        <taxon>Arctiinae</taxon>
        <taxon>Arctium</taxon>
    </lineage>
</organism>
<keyword evidence="2" id="KW-1185">Reference proteome</keyword>
<evidence type="ECO:0000313" key="1">
    <source>
        <dbReference type="EMBL" id="KAI3672772.1"/>
    </source>
</evidence>
<dbReference type="Proteomes" id="UP001055879">
    <property type="component" value="Linkage Group LG15"/>
</dbReference>
<reference evidence="2" key="1">
    <citation type="journal article" date="2022" name="Mol. Ecol. Resour.">
        <title>The genomes of chicory, endive, great burdock and yacon provide insights into Asteraceae palaeo-polyploidization history and plant inulin production.</title>
        <authorList>
            <person name="Fan W."/>
            <person name="Wang S."/>
            <person name="Wang H."/>
            <person name="Wang A."/>
            <person name="Jiang F."/>
            <person name="Liu H."/>
            <person name="Zhao H."/>
            <person name="Xu D."/>
            <person name="Zhang Y."/>
        </authorList>
    </citation>
    <scope>NUCLEOTIDE SEQUENCE [LARGE SCALE GENOMIC DNA]</scope>
    <source>
        <strain evidence="2">cv. Niubang</strain>
    </source>
</reference>
<accession>A0ACB8XQ69</accession>
<name>A0ACB8XQ69_ARCLA</name>
<reference evidence="1 2" key="2">
    <citation type="journal article" date="2022" name="Mol. Ecol. Resour.">
        <title>The genomes of chicory, endive, great burdock and yacon provide insights into Asteraceae paleo-polyploidization history and plant inulin production.</title>
        <authorList>
            <person name="Fan W."/>
            <person name="Wang S."/>
            <person name="Wang H."/>
            <person name="Wang A."/>
            <person name="Jiang F."/>
            <person name="Liu H."/>
            <person name="Zhao H."/>
            <person name="Xu D."/>
            <person name="Zhang Y."/>
        </authorList>
    </citation>
    <scope>NUCLEOTIDE SEQUENCE [LARGE SCALE GENOMIC DNA]</scope>
    <source>
        <strain evidence="2">cv. Niubang</strain>
    </source>
</reference>
<comment type="caution">
    <text evidence="1">The sequence shown here is derived from an EMBL/GenBank/DDBJ whole genome shotgun (WGS) entry which is preliminary data.</text>
</comment>
<sequence length="794" mass="87539">MANSFILHLFFLIPFLLLHHCHSQSLLTLQTLLTTYNARGTSNYCSSSSSITSSIVINLPSATPNSSVITLVCYNNTITQLHITGNNNNHFHHDDQTLSTKSFFYTISTIFPSLKVLSLVSLALNGPLPATVLADTLSSLEILNISSNHFHGSLRFELSYLKNLQTLVFDHNKFSGGVPDWLGSLSSLTVLSFKNNSLDGLLPFSLSRLVSLRVLDLSLNRLSGDVPVDFKNLTNLQVLNLEGNQFGPSFPVLHNRLIVLVLRDNRFRNGIQGYDLRSFYQLQKLDLSSNEFNGPFPDILFSLPSLAYLNVSGNKFTGKLSSNVSCSDALVFVDLSFNRFTGELPSCMQSSENDQVFMYGGNCLSNVDQKQQHNVSFCHNEALAVMIKPPVSGNDALKSSSKVKVVVATSVVGGVVVGGVAVVGVVLVAIRSEFFGGGCAATPQIRVLLEKVSPAYTIKMLKDARYISETMKLGSLGISAYRTYVMGELIEATNNFHTSALVGDGSHGQLYKGQLTDGTMVAIRNLKMRKRCTIQSCTRQIELISKLRHPNLVNPIGHCFDRQPDDSAIIHGVFLVFEFVPNGTLRASLSGEQKLSWTQRLTAAIGISKGIQFLNARIGPRIFPNNLKITDVFLDQSFHVKISGYNLPLQAETKVAARQPSFGKRFDTEEDDDHDHDHVYDLGVIMLELILGRPINCINDTTIAKDMLQVSLVADEVARRSIVDPLIRKECCNESLKILMELCLGCLSKDRPSIDDVLWKLEFIAQAHTSSVEDSMNSQMTTEATTVCIPEKDE</sequence>
<dbReference type="EMBL" id="CM042061">
    <property type="protein sequence ID" value="KAI3672772.1"/>
    <property type="molecule type" value="Genomic_DNA"/>
</dbReference>
<proteinExistence type="predicted"/>
<gene>
    <name evidence="1" type="ORF">L6452_38871</name>
</gene>
<evidence type="ECO:0000313" key="2">
    <source>
        <dbReference type="Proteomes" id="UP001055879"/>
    </source>
</evidence>